<organism evidence="2 3">
    <name type="scientific">Linum trigynum</name>
    <dbReference type="NCBI Taxonomy" id="586398"/>
    <lineage>
        <taxon>Eukaryota</taxon>
        <taxon>Viridiplantae</taxon>
        <taxon>Streptophyta</taxon>
        <taxon>Embryophyta</taxon>
        <taxon>Tracheophyta</taxon>
        <taxon>Spermatophyta</taxon>
        <taxon>Magnoliopsida</taxon>
        <taxon>eudicotyledons</taxon>
        <taxon>Gunneridae</taxon>
        <taxon>Pentapetalae</taxon>
        <taxon>rosids</taxon>
        <taxon>fabids</taxon>
        <taxon>Malpighiales</taxon>
        <taxon>Linaceae</taxon>
        <taxon>Linum</taxon>
    </lineage>
</organism>
<proteinExistence type="predicted"/>
<reference evidence="2 3" key="1">
    <citation type="submission" date="2024-04" db="EMBL/GenBank/DDBJ databases">
        <authorList>
            <person name="Fracassetti M."/>
        </authorList>
    </citation>
    <scope>NUCLEOTIDE SEQUENCE [LARGE SCALE GENOMIC DNA]</scope>
</reference>
<evidence type="ECO:0000313" key="2">
    <source>
        <dbReference type="EMBL" id="CAL1363214.1"/>
    </source>
</evidence>
<dbReference type="EMBL" id="OZ034814">
    <property type="protein sequence ID" value="CAL1363214.1"/>
    <property type="molecule type" value="Genomic_DNA"/>
</dbReference>
<accession>A0AAV2D1M8</accession>
<feature type="compositionally biased region" description="Polar residues" evidence="1">
    <location>
        <begin position="29"/>
        <end position="38"/>
    </location>
</feature>
<gene>
    <name evidence="2" type="ORF">LTRI10_LOCUS9820</name>
</gene>
<protein>
    <submittedName>
        <fullName evidence="2">Uncharacterized protein</fullName>
    </submittedName>
</protein>
<evidence type="ECO:0000313" key="3">
    <source>
        <dbReference type="Proteomes" id="UP001497516"/>
    </source>
</evidence>
<feature type="compositionally biased region" description="Polar residues" evidence="1">
    <location>
        <begin position="53"/>
        <end position="63"/>
    </location>
</feature>
<name>A0AAV2D1M8_9ROSI</name>
<sequence>MNKRQEDFQAFIGLKGIRISENQMREADNPQSHLGSDSANEDIDSIELPASPLRTTNGQSNSKCSREGKSGGRRVSAWTSAAGFREFGGVAAVAGFGCEEGLQSRRRVMPLIEG</sequence>
<keyword evidence="3" id="KW-1185">Reference proteome</keyword>
<dbReference type="AlphaFoldDB" id="A0AAV2D1M8"/>
<dbReference type="Proteomes" id="UP001497516">
    <property type="component" value="Chromosome 10"/>
</dbReference>
<feature type="region of interest" description="Disordered" evidence="1">
    <location>
        <begin position="20"/>
        <end position="72"/>
    </location>
</feature>
<evidence type="ECO:0000256" key="1">
    <source>
        <dbReference type="SAM" id="MobiDB-lite"/>
    </source>
</evidence>